<feature type="domain" description="Fork-head" evidence="7">
    <location>
        <begin position="62"/>
        <end position="146"/>
    </location>
</feature>
<keyword evidence="9" id="KW-1185">Reference proteome</keyword>
<protein>
    <submittedName>
        <fullName evidence="8">Fork head 2</fullName>
    </submittedName>
</protein>
<dbReference type="InterPro" id="IPR036390">
    <property type="entry name" value="WH_DNA-bd_sf"/>
</dbReference>
<dbReference type="PROSITE" id="PS00658">
    <property type="entry name" value="FORK_HEAD_2"/>
    <property type="match status" value="1"/>
</dbReference>
<dbReference type="InterPro" id="IPR045912">
    <property type="entry name" value="FOXJ2/3-like"/>
</dbReference>
<dbReference type="Pfam" id="PF00250">
    <property type="entry name" value="Forkhead"/>
    <property type="match status" value="1"/>
</dbReference>
<reference evidence="8 9" key="1">
    <citation type="submission" date="2021-07" db="EMBL/GenBank/DDBJ databases">
        <title>Genome data of Colletotrichum spaethianum.</title>
        <authorList>
            <person name="Utami Y.D."/>
            <person name="Hiruma K."/>
        </authorList>
    </citation>
    <scope>NUCLEOTIDE SEQUENCE [LARGE SCALE GENOMIC DNA]</scope>
    <source>
        <strain evidence="8 9">MAFF 242679</strain>
    </source>
</reference>
<evidence type="ECO:0000256" key="1">
    <source>
        <dbReference type="ARBA" id="ARBA00023015"/>
    </source>
</evidence>
<keyword evidence="1" id="KW-0805">Transcription regulation</keyword>
<organism evidence="8 9">
    <name type="scientific">Colletotrichum liriopes</name>
    <dbReference type="NCBI Taxonomy" id="708192"/>
    <lineage>
        <taxon>Eukaryota</taxon>
        <taxon>Fungi</taxon>
        <taxon>Dikarya</taxon>
        <taxon>Ascomycota</taxon>
        <taxon>Pezizomycotina</taxon>
        <taxon>Sordariomycetes</taxon>
        <taxon>Hypocreomycetidae</taxon>
        <taxon>Glomerellales</taxon>
        <taxon>Glomerellaceae</taxon>
        <taxon>Colletotrichum</taxon>
        <taxon>Colletotrichum spaethianum species complex</taxon>
    </lineage>
</organism>
<gene>
    <name evidence="8" type="ORF">ColLi_13900</name>
</gene>
<evidence type="ECO:0000256" key="5">
    <source>
        <dbReference type="PROSITE-ProRule" id="PRU00089"/>
    </source>
</evidence>
<proteinExistence type="predicted"/>
<name>A0AA37LZY8_9PEZI</name>
<feature type="region of interest" description="Disordered" evidence="6">
    <location>
        <begin position="137"/>
        <end position="177"/>
    </location>
</feature>
<dbReference type="InterPro" id="IPR001766">
    <property type="entry name" value="Fork_head_dom"/>
</dbReference>
<evidence type="ECO:0000256" key="3">
    <source>
        <dbReference type="ARBA" id="ARBA00023163"/>
    </source>
</evidence>
<dbReference type="Gene3D" id="1.10.10.10">
    <property type="entry name" value="Winged helix-like DNA-binding domain superfamily/Winged helix DNA-binding domain"/>
    <property type="match status" value="1"/>
</dbReference>
<evidence type="ECO:0000313" key="8">
    <source>
        <dbReference type="EMBL" id="GJC91062.1"/>
    </source>
</evidence>
<evidence type="ECO:0000256" key="4">
    <source>
        <dbReference type="ARBA" id="ARBA00023242"/>
    </source>
</evidence>
<comment type="subcellular location">
    <subcellularLocation>
        <location evidence="5">Nucleus</location>
    </subcellularLocation>
</comment>
<evidence type="ECO:0000313" key="9">
    <source>
        <dbReference type="Proteomes" id="UP001055172"/>
    </source>
</evidence>
<feature type="DNA-binding region" description="Fork-head" evidence="5">
    <location>
        <begin position="62"/>
        <end position="146"/>
    </location>
</feature>
<dbReference type="SUPFAM" id="SSF46785">
    <property type="entry name" value="Winged helix' DNA-binding domain"/>
    <property type="match status" value="1"/>
</dbReference>
<dbReference type="InterPro" id="IPR036388">
    <property type="entry name" value="WH-like_DNA-bd_sf"/>
</dbReference>
<dbReference type="AlphaFoldDB" id="A0AA37LZY8"/>
<feature type="compositionally biased region" description="Low complexity" evidence="6">
    <location>
        <begin position="15"/>
        <end position="24"/>
    </location>
</feature>
<comment type="caution">
    <text evidence="8">The sequence shown here is derived from an EMBL/GenBank/DDBJ whole genome shotgun (WGS) entry which is preliminary data.</text>
</comment>
<accession>A0AA37LZY8</accession>
<dbReference type="EMBL" id="BPPX01000067">
    <property type="protein sequence ID" value="GJC91062.1"/>
    <property type="molecule type" value="Genomic_DNA"/>
</dbReference>
<feature type="region of interest" description="Disordered" evidence="6">
    <location>
        <begin position="190"/>
        <end position="228"/>
    </location>
</feature>
<dbReference type="PANTHER" id="PTHR46078">
    <property type="entry name" value="FORKHEAD BOX PROTEIN J2 FAMILY MEMBER"/>
    <property type="match status" value="1"/>
</dbReference>
<dbReference type="GO" id="GO:0000978">
    <property type="term" value="F:RNA polymerase II cis-regulatory region sequence-specific DNA binding"/>
    <property type="evidence" value="ECO:0007669"/>
    <property type="project" value="TreeGrafter"/>
</dbReference>
<feature type="region of interest" description="Disordered" evidence="6">
    <location>
        <begin position="1"/>
        <end position="24"/>
    </location>
</feature>
<dbReference type="PROSITE" id="PS50039">
    <property type="entry name" value="FORK_HEAD_3"/>
    <property type="match status" value="1"/>
</dbReference>
<evidence type="ECO:0000256" key="2">
    <source>
        <dbReference type="ARBA" id="ARBA00023125"/>
    </source>
</evidence>
<dbReference type="Proteomes" id="UP001055172">
    <property type="component" value="Unassembled WGS sequence"/>
</dbReference>
<evidence type="ECO:0000259" key="7">
    <source>
        <dbReference type="PROSITE" id="PS50039"/>
    </source>
</evidence>
<dbReference type="SMART" id="SM00339">
    <property type="entry name" value="FH"/>
    <property type="match status" value="1"/>
</dbReference>
<keyword evidence="2 5" id="KW-0238">DNA-binding</keyword>
<dbReference type="GO" id="GO:0000981">
    <property type="term" value="F:DNA-binding transcription factor activity, RNA polymerase II-specific"/>
    <property type="evidence" value="ECO:0007669"/>
    <property type="project" value="TreeGrafter"/>
</dbReference>
<dbReference type="InterPro" id="IPR030456">
    <property type="entry name" value="TF_fork_head_CS_2"/>
</dbReference>
<dbReference type="PANTHER" id="PTHR46078:SF2">
    <property type="entry name" value="FORK-HEAD DOMAIN-CONTAINING PROTEIN"/>
    <property type="match status" value="1"/>
</dbReference>
<feature type="compositionally biased region" description="Polar residues" evidence="6">
    <location>
        <begin position="137"/>
        <end position="153"/>
    </location>
</feature>
<sequence length="307" mass="34013">MERPVHDGFQGMDTSVFPSTSSPVSSIVRSVVEPNGIPEYGQQTLPTTSALLQEKSDRDKPYAELIHEALKKADKYSMTLQDLYRWFEEFTDKPGRTTGSGWQSSVRHNLSMNEAFKKVEGTPEWTLDPKYINEIKSTTQFRSGKRNNSQQGPSHLKSDRTGGHGRRRGTRYASTVTDDLNQTYNSCVKQGHITSHPRGGHATRKERQTRATKGRLSPQDWNASQKENKFKEWSGGSGFVSSMASADSSINSGTYNTRPPEGYVGTRADFASRPYQLSSVGTVDINTVYSSSPAGDITGGYASHKEL</sequence>
<evidence type="ECO:0000256" key="6">
    <source>
        <dbReference type="SAM" id="MobiDB-lite"/>
    </source>
</evidence>
<keyword evidence="4 5" id="KW-0539">Nucleus</keyword>
<dbReference type="GO" id="GO:0005634">
    <property type="term" value="C:nucleus"/>
    <property type="evidence" value="ECO:0007669"/>
    <property type="project" value="UniProtKB-SubCell"/>
</dbReference>
<keyword evidence="3" id="KW-0804">Transcription</keyword>